<evidence type="ECO:0000256" key="1">
    <source>
        <dbReference type="ARBA" id="ARBA00001974"/>
    </source>
</evidence>
<organism evidence="8 9">
    <name type="scientific">Sebaldella termitidis (strain ATCC 33386 / NCTC 11300)</name>
    <dbReference type="NCBI Taxonomy" id="526218"/>
    <lineage>
        <taxon>Bacteria</taxon>
        <taxon>Fusobacteriati</taxon>
        <taxon>Fusobacteriota</taxon>
        <taxon>Fusobacteriia</taxon>
        <taxon>Fusobacteriales</taxon>
        <taxon>Leptotrichiaceae</taxon>
        <taxon>Sebaldella</taxon>
    </lineage>
</organism>
<dbReference type="SUPFAM" id="SSF47203">
    <property type="entry name" value="Acyl-CoA dehydrogenase C-terminal domain-like"/>
    <property type="match status" value="1"/>
</dbReference>
<dbReference type="Pfam" id="PF02771">
    <property type="entry name" value="Acyl-CoA_dh_N"/>
    <property type="match status" value="1"/>
</dbReference>
<keyword evidence="9" id="KW-1185">Reference proteome</keyword>
<dbReference type="GO" id="GO:0005737">
    <property type="term" value="C:cytoplasm"/>
    <property type="evidence" value="ECO:0007669"/>
    <property type="project" value="TreeGrafter"/>
</dbReference>
<dbReference type="PANTHER" id="PTHR48083:SF31">
    <property type="entry name" value="ACYL-COA DEHYDROGENASE FADE10-RELATED"/>
    <property type="match status" value="1"/>
</dbReference>
<evidence type="ECO:0000259" key="6">
    <source>
        <dbReference type="Pfam" id="PF00441"/>
    </source>
</evidence>
<proteinExistence type="inferred from homology"/>
<dbReference type="SUPFAM" id="SSF56645">
    <property type="entry name" value="Acyl-CoA dehydrogenase NM domain-like"/>
    <property type="match status" value="1"/>
</dbReference>
<evidence type="ECO:0000313" key="9">
    <source>
        <dbReference type="Proteomes" id="UP000000845"/>
    </source>
</evidence>
<dbReference type="InterPro" id="IPR036250">
    <property type="entry name" value="AcylCo_DH-like_C"/>
</dbReference>
<dbReference type="RefSeq" id="WP_012861613.1">
    <property type="nucleotide sequence ID" value="NC_013517.1"/>
</dbReference>
<dbReference type="InterPro" id="IPR009075">
    <property type="entry name" value="AcylCo_DH/oxidase_C"/>
</dbReference>
<dbReference type="InterPro" id="IPR050741">
    <property type="entry name" value="Acyl-CoA_dehydrogenase"/>
</dbReference>
<dbReference type="Gene3D" id="1.20.140.10">
    <property type="entry name" value="Butyryl-CoA Dehydrogenase, subunit A, domain 3"/>
    <property type="match status" value="1"/>
</dbReference>
<dbReference type="STRING" id="526218.Sterm_2165"/>
<dbReference type="Gene3D" id="1.10.540.10">
    <property type="entry name" value="Acyl-CoA dehydrogenase/oxidase, N-terminal domain"/>
    <property type="match status" value="1"/>
</dbReference>
<comment type="similarity">
    <text evidence="2">Belongs to the acyl-CoA dehydrogenase family.</text>
</comment>
<dbReference type="GO" id="GO:0050660">
    <property type="term" value="F:flavin adenine dinucleotide binding"/>
    <property type="evidence" value="ECO:0007669"/>
    <property type="project" value="InterPro"/>
</dbReference>
<dbReference type="HOGENOM" id="CLU_528673_0_0_0"/>
<evidence type="ECO:0000313" key="8">
    <source>
        <dbReference type="EMBL" id="ACZ09019.1"/>
    </source>
</evidence>
<reference evidence="9" key="1">
    <citation type="submission" date="2009-09" db="EMBL/GenBank/DDBJ databases">
        <title>The complete chromosome of Sebaldella termitidis ATCC 33386.</title>
        <authorList>
            <consortium name="US DOE Joint Genome Institute (JGI-PGF)"/>
            <person name="Lucas S."/>
            <person name="Copeland A."/>
            <person name="Lapidus A."/>
            <person name="Glavina del Rio T."/>
            <person name="Dalin E."/>
            <person name="Tice H."/>
            <person name="Bruce D."/>
            <person name="Goodwin L."/>
            <person name="Pitluck S."/>
            <person name="Kyrpides N."/>
            <person name="Mavromatis K."/>
            <person name="Ivanova N."/>
            <person name="Mikhailova N."/>
            <person name="Sims D."/>
            <person name="Meincke L."/>
            <person name="Brettin T."/>
            <person name="Detter J.C."/>
            <person name="Han C."/>
            <person name="Larimer F."/>
            <person name="Land M."/>
            <person name="Hauser L."/>
            <person name="Markowitz V."/>
            <person name="Cheng J.F."/>
            <person name="Hugenholtz P."/>
            <person name="Woyke T."/>
            <person name="Wu D."/>
            <person name="Eisen J.A."/>
        </authorList>
    </citation>
    <scope>NUCLEOTIDE SEQUENCE [LARGE SCALE GENOMIC DNA]</scope>
    <source>
        <strain evidence="9">ATCC 33386 / NCTC 11300</strain>
    </source>
</reference>
<dbReference type="GO" id="GO:0003995">
    <property type="term" value="F:acyl-CoA dehydrogenase activity"/>
    <property type="evidence" value="ECO:0007669"/>
    <property type="project" value="TreeGrafter"/>
</dbReference>
<evidence type="ECO:0000256" key="3">
    <source>
        <dbReference type="ARBA" id="ARBA00022630"/>
    </source>
</evidence>
<keyword evidence="5" id="KW-0560">Oxidoreductase</keyword>
<reference evidence="8 9" key="2">
    <citation type="journal article" date="2010" name="Stand. Genomic Sci.">
        <title>Complete genome sequence of Sebaldella termitidis type strain (NCTC 11300).</title>
        <authorList>
            <person name="Harmon-Smith M."/>
            <person name="Celia L."/>
            <person name="Chertkov O."/>
            <person name="Lapidus A."/>
            <person name="Copeland A."/>
            <person name="Glavina Del Rio T."/>
            <person name="Nolan M."/>
            <person name="Lucas S."/>
            <person name="Tice H."/>
            <person name="Cheng J.F."/>
            <person name="Han C."/>
            <person name="Detter J.C."/>
            <person name="Bruce D."/>
            <person name="Goodwin L."/>
            <person name="Pitluck S."/>
            <person name="Pati A."/>
            <person name="Liolios K."/>
            <person name="Ivanova N."/>
            <person name="Mavromatis K."/>
            <person name="Mikhailova N."/>
            <person name="Chen A."/>
            <person name="Palaniappan K."/>
            <person name="Land M."/>
            <person name="Hauser L."/>
            <person name="Chang Y.J."/>
            <person name="Jeffries C.D."/>
            <person name="Brettin T."/>
            <person name="Goker M."/>
            <person name="Beck B."/>
            <person name="Bristow J."/>
            <person name="Eisen J.A."/>
            <person name="Markowitz V."/>
            <person name="Hugenholtz P."/>
            <person name="Kyrpides N.C."/>
            <person name="Klenk H.P."/>
            <person name="Chen F."/>
        </authorList>
    </citation>
    <scope>NUCLEOTIDE SEQUENCE [LARGE SCALE GENOMIC DNA]</scope>
    <source>
        <strain evidence="9">ATCC 33386 / NCTC 11300</strain>
    </source>
</reference>
<dbReference type="GO" id="GO:0033539">
    <property type="term" value="P:fatty acid beta-oxidation using acyl-CoA dehydrogenase"/>
    <property type="evidence" value="ECO:0007669"/>
    <property type="project" value="TreeGrafter"/>
</dbReference>
<name>D1AKA3_SEBTE</name>
<dbReference type="InterPro" id="IPR013786">
    <property type="entry name" value="AcylCoA_DH/ox_N"/>
</dbReference>
<dbReference type="AlphaFoldDB" id="D1AKA3"/>
<comment type="cofactor">
    <cofactor evidence="1">
        <name>FAD</name>
        <dbReference type="ChEBI" id="CHEBI:57692"/>
    </cofactor>
</comment>
<feature type="domain" description="Acyl-CoA dehydrogenase/oxidase C-terminal" evidence="6">
    <location>
        <begin position="243"/>
        <end position="368"/>
    </location>
</feature>
<dbReference type="eggNOG" id="COG1960">
    <property type="taxonomic scope" value="Bacteria"/>
</dbReference>
<keyword evidence="4" id="KW-0274">FAD</keyword>
<protein>
    <submittedName>
        <fullName evidence="8">Acyl-CoA dehydrogenase domain protein</fullName>
    </submittedName>
</protein>
<evidence type="ECO:0000256" key="2">
    <source>
        <dbReference type="ARBA" id="ARBA00009347"/>
    </source>
</evidence>
<dbReference type="Proteomes" id="UP000000845">
    <property type="component" value="Chromosome"/>
</dbReference>
<dbReference type="InterPro" id="IPR046373">
    <property type="entry name" value="Acyl-CoA_Oxase/DH_mid-dom_sf"/>
</dbReference>
<dbReference type="InterPro" id="IPR037069">
    <property type="entry name" value="AcylCoA_DH/ox_N_sf"/>
</dbReference>
<evidence type="ECO:0000256" key="4">
    <source>
        <dbReference type="ARBA" id="ARBA00022827"/>
    </source>
</evidence>
<dbReference type="InterPro" id="IPR009100">
    <property type="entry name" value="AcylCoA_DH/oxidase_NM_dom_sf"/>
</dbReference>
<dbReference type="Pfam" id="PF00441">
    <property type="entry name" value="Acyl-CoA_dh_1"/>
    <property type="match status" value="1"/>
</dbReference>
<dbReference type="PANTHER" id="PTHR48083">
    <property type="entry name" value="MEDIUM-CHAIN SPECIFIC ACYL-COA DEHYDROGENASE, MITOCHONDRIAL-RELATED"/>
    <property type="match status" value="1"/>
</dbReference>
<evidence type="ECO:0000259" key="7">
    <source>
        <dbReference type="Pfam" id="PF02771"/>
    </source>
</evidence>
<keyword evidence="3" id="KW-0285">Flavoprotein</keyword>
<accession>D1AKA3</accession>
<sequence length="477" mass="54455">MINKDVISLSTKEFLGNLKNFFDKYFGDDAQKKIDLMEYLPEDKWLEIKKQGLLAPFLPAEYGGRTPSQKELLEVLRLAGHYGVPVTLRTGIEGALVIQPLTKYAKKELIEKVLPFIFEGEGGGLAITEPDSSGSAIAKEMLSYYEFLENGNIYIKAKKYWQGNSQSDFLLVAAKEKKGEKMEKSINLLFVPRKNIKFTPIKSEGLKAVRYAVNEIEGEIPAENLILLSEVPRKNLREFQDLFIRSRLQFIGMTHGIIENVHNNVTKYIRNKIDFIMHELHEIDSRRAVSKVLYDFVCKTVSPDKPVNDKLMEANIVKAVASEYAYEAARIAQKLMGAKGYESGHPISNIVLDIRPFTIFEGPNDMLFAEVFDQFSKTSIEEKNNGITLNKGMTIYERFISDSRFVFENGKESLKAVSENIYNFINIYKLSDINPVKKVFAGKILSKLFVLGRIHNDAYTEKFLVREINKDILDFNY</sequence>
<evidence type="ECO:0000256" key="5">
    <source>
        <dbReference type="ARBA" id="ARBA00023002"/>
    </source>
</evidence>
<feature type="domain" description="Acyl-CoA dehydrogenase/oxidase N-terminal" evidence="7">
    <location>
        <begin position="13"/>
        <end position="121"/>
    </location>
</feature>
<dbReference type="Gene3D" id="2.40.110.10">
    <property type="entry name" value="Butyryl-CoA Dehydrogenase, subunit A, domain 2"/>
    <property type="match status" value="1"/>
</dbReference>
<dbReference type="KEGG" id="str:Sterm_2165"/>
<dbReference type="EMBL" id="CP001739">
    <property type="protein sequence ID" value="ACZ09019.1"/>
    <property type="molecule type" value="Genomic_DNA"/>
</dbReference>
<gene>
    <name evidence="8" type="ordered locus">Sterm_2165</name>
</gene>